<name>A0A399F645_9DEIN</name>
<organism evidence="1 2">
    <name type="scientific">Meiothermus granaticius NBRC 107808</name>
    <dbReference type="NCBI Taxonomy" id="1227551"/>
    <lineage>
        <taxon>Bacteria</taxon>
        <taxon>Thermotogati</taxon>
        <taxon>Deinococcota</taxon>
        <taxon>Deinococci</taxon>
        <taxon>Thermales</taxon>
        <taxon>Thermaceae</taxon>
        <taxon>Meiothermus</taxon>
    </lineage>
</organism>
<gene>
    <name evidence="1" type="ORF">Mgrana_02565</name>
</gene>
<dbReference type="EMBL" id="QWLB01000039">
    <property type="protein sequence ID" value="RIH91563.1"/>
    <property type="molecule type" value="Genomic_DNA"/>
</dbReference>
<accession>A0A399F645</accession>
<evidence type="ECO:0000313" key="1">
    <source>
        <dbReference type="EMBL" id="RIH91563.1"/>
    </source>
</evidence>
<reference evidence="1 2" key="1">
    <citation type="submission" date="2018-08" db="EMBL/GenBank/DDBJ databases">
        <title>Meiothermus granaticius genome AF-68 sequencing project.</title>
        <authorList>
            <person name="Da Costa M.S."/>
            <person name="Albuquerque L."/>
            <person name="Raposo P."/>
            <person name="Froufe H.J.C."/>
            <person name="Barroso C.S."/>
            <person name="Egas C."/>
        </authorList>
    </citation>
    <scope>NUCLEOTIDE SEQUENCE [LARGE SCALE GENOMIC DNA]</scope>
    <source>
        <strain evidence="1 2">AF-68</strain>
    </source>
</reference>
<dbReference type="AlphaFoldDB" id="A0A399F645"/>
<comment type="caution">
    <text evidence="1">The sequence shown here is derived from an EMBL/GenBank/DDBJ whole genome shotgun (WGS) entry which is preliminary data.</text>
</comment>
<evidence type="ECO:0000313" key="2">
    <source>
        <dbReference type="Proteomes" id="UP000266178"/>
    </source>
</evidence>
<sequence length="44" mass="4488">MAAGALMVMLVVTLSSGMPSSRVFMSSMEAIETPTLPTSPTLSG</sequence>
<dbReference type="Proteomes" id="UP000266178">
    <property type="component" value="Unassembled WGS sequence"/>
</dbReference>
<protein>
    <submittedName>
        <fullName evidence="1">Uncharacterized protein</fullName>
    </submittedName>
</protein>
<proteinExistence type="predicted"/>
<keyword evidence="2" id="KW-1185">Reference proteome</keyword>